<evidence type="ECO:0000313" key="3">
    <source>
        <dbReference type="Proteomes" id="UP000324897"/>
    </source>
</evidence>
<evidence type="ECO:0000313" key="2">
    <source>
        <dbReference type="EMBL" id="TVU31188.1"/>
    </source>
</evidence>
<comment type="caution">
    <text evidence="2">The sequence shown here is derived from an EMBL/GenBank/DDBJ whole genome shotgun (WGS) entry which is preliminary data.</text>
</comment>
<dbReference type="Gramene" id="TVU31188">
    <property type="protein sequence ID" value="TVU31188"/>
    <property type="gene ID" value="EJB05_22865"/>
</dbReference>
<feature type="compositionally biased region" description="Low complexity" evidence="1">
    <location>
        <begin position="87"/>
        <end position="118"/>
    </location>
</feature>
<feature type="region of interest" description="Disordered" evidence="1">
    <location>
        <begin position="83"/>
        <end position="121"/>
    </location>
</feature>
<proteinExistence type="predicted"/>
<sequence>MLTFARHGFHHQQPCYITPALAFRQDQRALKKTRHPENWVGPENFIVSDSSRVWVRALSPKPQAPLVLIPFLLEQSSPVLSPLHSDSPPAAAGLARSSGSTSSTSSSARPLLPAATSSRSTLPLRTPTPHLVLDLCVGGDLFFLVSVRAPLPEPEAADFLAHLADALAGCHNHGVVYHKFIVLAQICL</sequence>
<keyword evidence="3" id="KW-1185">Reference proteome</keyword>
<dbReference type="EMBL" id="RWGY01000011">
    <property type="protein sequence ID" value="TVU31188.1"/>
    <property type="molecule type" value="Genomic_DNA"/>
</dbReference>
<protein>
    <recommendedName>
        <fullName evidence="4">Protein kinase domain-containing protein</fullName>
    </recommendedName>
</protein>
<dbReference type="SUPFAM" id="SSF56112">
    <property type="entry name" value="Protein kinase-like (PK-like)"/>
    <property type="match status" value="1"/>
</dbReference>
<dbReference type="InterPro" id="IPR011009">
    <property type="entry name" value="Kinase-like_dom_sf"/>
</dbReference>
<gene>
    <name evidence="2" type="ORF">EJB05_22865</name>
</gene>
<dbReference type="AlphaFoldDB" id="A0A5J9V6P8"/>
<dbReference type="Proteomes" id="UP000324897">
    <property type="component" value="Chromosome 1"/>
</dbReference>
<feature type="non-terminal residue" evidence="2">
    <location>
        <position position="1"/>
    </location>
</feature>
<name>A0A5J9V6P8_9POAL</name>
<accession>A0A5J9V6P8</accession>
<evidence type="ECO:0008006" key="4">
    <source>
        <dbReference type="Google" id="ProtNLM"/>
    </source>
</evidence>
<organism evidence="2 3">
    <name type="scientific">Eragrostis curvula</name>
    <name type="common">weeping love grass</name>
    <dbReference type="NCBI Taxonomy" id="38414"/>
    <lineage>
        <taxon>Eukaryota</taxon>
        <taxon>Viridiplantae</taxon>
        <taxon>Streptophyta</taxon>
        <taxon>Embryophyta</taxon>
        <taxon>Tracheophyta</taxon>
        <taxon>Spermatophyta</taxon>
        <taxon>Magnoliopsida</taxon>
        <taxon>Liliopsida</taxon>
        <taxon>Poales</taxon>
        <taxon>Poaceae</taxon>
        <taxon>PACMAD clade</taxon>
        <taxon>Chloridoideae</taxon>
        <taxon>Eragrostideae</taxon>
        <taxon>Eragrostidinae</taxon>
        <taxon>Eragrostis</taxon>
    </lineage>
</organism>
<reference evidence="2 3" key="1">
    <citation type="journal article" date="2019" name="Sci. Rep.">
        <title>A high-quality genome of Eragrostis curvula grass provides insights into Poaceae evolution and supports new strategies to enhance forage quality.</title>
        <authorList>
            <person name="Carballo J."/>
            <person name="Santos B.A.C.M."/>
            <person name="Zappacosta D."/>
            <person name="Garbus I."/>
            <person name="Selva J.P."/>
            <person name="Gallo C.A."/>
            <person name="Diaz A."/>
            <person name="Albertini E."/>
            <person name="Caccamo M."/>
            <person name="Echenique V."/>
        </authorList>
    </citation>
    <scope>NUCLEOTIDE SEQUENCE [LARGE SCALE GENOMIC DNA]</scope>
    <source>
        <strain evidence="3">cv. Victoria</strain>
        <tissue evidence="2">Leaf</tissue>
    </source>
</reference>
<dbReference type="Gene3D" id="1.10.510.10">
    <property type="entry name" value="Transferase(Phosphotransferase) domain 1"/>
    <property type="match status" value="1"/>
</dbReference>
<evidence type="ECO:0000256" key="1">
    <source>
        <dbReference type="SAM" id="MobiDB-lite"/>
    </source>
</evidence>